<name>A0A101TD18_9ACTN</name>
<dbReference type="Gene3D" id="1.25.40.10">
    <property type="entry name" value="Tetratricopeptide repeat domain"/>
    <property type="match status" value="1"/>
</dbReference>
<evidence type="ECO:0000313" key="3">
    <source>
        <dbReference type="Proteomes" id="UP000053024"/>
    </source>
</evidence>
<protein>
    <recommendedName>
        <fullName evidence="1">CHAT domain-containing protein</fullName>
    </recommendedName>
</protein>
<dbReference type="RefSeq" id="WP_061914949.1">
    <property type="nucleotide sequence ID" value="NZ_KQ948851.1"/>
</dbReference>
<dbReference type="AlphaFoldDB" id="A0A101TD18"/>
<reference evidence="2 3" key="1">
    <citation type="submission" date="2015-10" db="EMBL/GenBank/DDBJ databases">
        <title>Draft genome sequence of Streptomyces bungoensis DSM 41781, type strain for the species Streptomyces bungoensis.</title>
        <authorList>
            <person name="Ruckert C."/>
            <person name="Winkler A."/>
            <person name="Kalinowski J."/>
            <person name="Kampfer P."/>
            <person name="Glaeser S."/>
        </authorList>
    </citation>
    <scope>NUCLEOTIDE SEQUENCE [LARGE SCALE GENOMIC DNA]</scope>
    <source>
        <strain evidence="2 3">DSM 41781</strain>
    </source>
</reference>
<feature type="domain" description="CHAT" evidence="1">
    <location>
        <begin position="951"/>
        <end position="1235"/>
    </location>
</feature>
<sequence>MTSDTAPPQESAGERQRLLTAVRARLEGVGGPQGTAVLHTDEARAETDALLRHLVGVRPDGTHGIDEEVAYTLGVALLVRADDRREAPASAADARTGVLLIAPFHFHLPGTPDVLPPPLRTAFEQLLGPGGRRPEEPGAMVHRHVTAVADVAALLLELGSALDWPQAVRAAADVTREVMPHLAPESTDRALAGCNLGYALLLACIRGEAGPERLPEAVDVLRTAFARTPPDHAGHARCANGLGLALLALASAREDRTLLPEAIELLRRATRAAGPAGANPAQMYSDLGYALTLYAVSAGEGEDVDPGVRDEAVGALRQSLALTPEEETEALRERLDRLAGALTAGAPGADRTHAAVQAAEAVGVLNRLLELTPVGRPERGDVLLRLAACLIAAQRPQEAIDLLAGADPVFAGDARRTGQAEALLFQAAVLKGELASRADLTPERRDDADAIDEILRPVLTGEGGDHPIAAVMGLLGMGPQSGGSRGQELMDFGNLVLGYPHQASLGDVLAKAFEMQARRISRLPEEERAEALAELLRGDAGEPAPVPQAPVDTGGLDELVEVHDRVLSRMPADLPEHRFLKSSRSTLVLMRIMHASTDGTEDQAARLDRMRETLPLLRELFEELPQQMRDMGIDPELFAGHTALAYAIESPFEHVRAVEEGVRGARRRLAGLEPGSREYDDTRAMLALMLFVRHGMWREAADFTEAEALARELTAVPEPDGLTARLLSMWTSAVRSRVQDAQLLGQEAPRPGRSPSLITRLASDGAARALDSRDPVKALETLEDGRAHLLSTALNARRELAVLHGADAALHNRLRDTLERLRALRRSLEPGRRPTQEEIEAQQGVTGEAARLITELQRRPGFQRFLTPLPLGLDDLRPAAAEGPVVSVNVHPRRCDALALCSDGLRTVPLPRLYASDLVAQAEAFRLAVETLTAGPHDPLFEEARGIFTGTLAWLWDVVAEPVLEALGFTGPPAPGAPWPRLWWSPSGVLNSFPLHAAGHHGPDAPAGAAVLDRVASSYTPTLRALLFARARRRAAPGRRAVVAVAMPETAGQAPLARTVTEATAAVAAGGGTPLIGAAATREAVRRALRDAAVVHFACHAGSDPEDAAAGRLLLADGDLLIGDIAELRLESAELAYLSACGTARGSSSPALVDEVIHLASVFQLAGYTQSVATLWEVGDAFAADAAAAFHGTLAPALPDPGPLPAALALHETVRALRAADPARPWTWAALVHAGA</sequence>
<dbReference type="OrthoDB" id="3206999at2"/>
<dbReference type="Pfam" id="PF12770">
    <property type="entry name" value="CHAT"/>
    <property type="match status" value="1"/>
</dbReference>
<evidence type="ECO:0000313" key="2">
    <source>
        <dbReference type="EMBL" id="KUN90215.1"/>
    </source>
</evidence>
<dbReference type="EMBL" id="LMWX01000002">
    <property type="protein sequence ID" value="KUN90215.1"/>
    <property type="molecule type" value="Genomic_DNA"/>
</dbReference>
<accession>A0A101TD18</accession>
<proteinExistence type="predicted"/>
<dbReference type="Proteomes" id="UP000053024">
    <property type="component" value="Unassembled WGS sequence"/>
</dbReference>
<dbReference type="InterPro" id="IPR024983">
    <property type="entry name" value="CHAT_dom"/>
</dbReference>
<gene>
    <name evidence="2" type="ORF">AQJ66_01065</name>
</gene>
<keyword evidence="3" id="KW-1185">Reference proteome</keyword>
<comment type="caution">
    <text evidence="2">The sequence shown here is derived from an EMBL/GenBank/DDBJ whole genome shotgun (WGS) entry which is preliminary data.</text>
</comment>
<organism evidence="2 3">
    <name type="scientific">Streptomyces bungoensis</name>
    <dbReference type="NCBI Taxonomy" id="285568"/>
    <lineage>
        <taxon>Bacteria</taxon>
        <taxon>Bacillati</taxon>
        <taxon>Actinomycetota</taxon>
        <taxon>Actinomycetes</taxon>
        <taxon>Kitasatosporales</taxon>
        <taxon>Streptomycetaceae</taxon>
        <taxon>Streptomyces</taxon>
    </lineage>
</organism>
<evidence type="ECO:0000259" key="1">
    <source>
        <dbReference type="Pfam" id="PF12770"/>
    </source>
</evidence>
<dbReference type="InterPro" id="IPR011990">
    <property type="entry name" value="TPR-like_helical_dom_sf"/>
</dbReference>
<dbReference type="STRING" id="285568.AQJ66_01065"/>